<gene>
    <name evidence="3" type="ORF">GPA10_26075</name>
</gene>
<feature type="compositionally biased region" description="Polar residues" evidence="1">
    <location>
        <begin position="107"/>
        <end position="118"/>
    </location>
</feature>
<feature type="domain" description="N-acetyltransferase" evidence="2">
    <location>
        <begin position="179"/>
        <end position="290"/>
    </location>
</feature>
<keyword evidence="4" id="KW-1185">Reference proteome</keyword>
<proteinExistence type="predicted"/>
<feature type="region of interest" description="Disordered" evidence="1">
    <location>
        <begin position="63"/>
        <end position="132"/>
    </location>
</feature>
<dbReference type="AlphaFoldDB" id="A0A6L6X3A4"/>
<organism evidence="3 4">
    <name type="scientific">Streptomyces typhae</name>
    <dbReference type="NCBI Taxonomy" id="2681492"/>
    <lineage>
        <taxon>Bacteria</taxon>
        <taxon>Bacillati</taxon>
        <taxon>Actinomycetota</taxon>
        <taxon>Actinomycetes</taxon>
        <taxon>Kitasatosporales</taxon>
        <taxon>Streptomycetaceae</taxon>
        <taxon>Streptomyces</taxon>
    </lineage>
</organism>
<feature type="compositionally biased region" description="Low complexity" evidence="1">
    <location>
        <begin position="80"/>
        <end position="93"/>
    </location>
</feature>
<dbReference type="Pfam" id="PF13302">
    <property type="entry name" value="Acetyltransf_3"/>
    <property type="match status" value="1"/>
</dbReference>
<dbReference type="Proteomes" id="UP000483802">
    <property type="component" value="Unassembled WGS sequence"/>
</dbReference>
<dbReference type="RefSeq" id="WP_157167629.1">
    <property type="nucleotide sequence ID" value="NZ_WPNZ01000015.1"/>
</dbReference>
<evidence type="ECO:0000313" key="3">
    <source>
        <dbReference type="EMBL" id="MVO88130.1"/>
    </source>
</evidence>
<protein>
    <submittedName>
        <fullName evidence="3">GNAT family N-acetyltransferase</fullName>
    </submittedName>
</protein>
<sequence>MSAVPDGRDDAELLELEVDVIHGLTARDGQGPPTLRDGKLTAVFAWTPRARILALASGVPHPSAPVPAQGMAHPSAPARGTAHPTGPAQGTAPPTGPARNTAHATGPAQNTAPPTARTQDPAEQPYTPATPPNVLLQLCEHLGKGPEAVEGGPCFVFPPSPADAPAATVPEAAGVGVIVSDPPGRAAARRLARPGNWEPGEWDELTRGVLGEWAMAVHGGGPVSICFSPACNDRAAEAGIWTRPDFRGRRIAPAVVAAWAERERRTKQVLFYSTTTDNLASRSVARTLGLTPLGWIWTLR</sequence>
<evidence type="ECO:0000259" key="2">
    <source>
        <dbReference type="Pfam" id="PF13302"/>
    </source>
</evidence>
<evidence type="ECO:0000313" key="4">
    <source>
        <dbReference type="Proteomes" id="UP000483802"/>
    </source>
</evidence>
<keyword evidence="3" id="KW-0808">Transferase</keyword>
<dbReference type="SUPFAM" id="SSF55729">
    <property type="entry name" value="Acyl-CoA N-acyltransferases (Nat)"/>
    <property type="match status" value="1"/>
</dbReference>
<name>A0A6L6X3A4_9ACTN</name>
<dbReference type="GO" id="GO:0016747">
    <property type="term" value="F:acyltransferase activity, transferring groups other than amino-acyl groups"/>
    <property type="evidence" value="ECO:0007669"/>
    <property type="project" value="InterPro"/>
</dbReference>
<dbReference type="InterPro" id="IPR016181">
    <property type="entry name" value="Acyl_CoA_acyltransferase"/>
</dbReference>
<comment type="caution">
    <text evidence="3">The sequence shown here is derived from an EMBL/GenBank/DDBJ whole genome shotgun (WGS) entry which is preliminary data.</text>
</comment>
<dbReference type="Gene3D" id="3.40.630.30">
    <property type="match status" value="1"/>
</dbReference>
<accession>A0A6L6X3A4</accession>
<dbReference type="InterPro" id="IPR000182">
    <property type="entry name" value="GNAT_dom"/>
</dbReference>
<dbReference type="EMBL" id="WPNZ01000015">
    <property type="protein sequence ID" value="MVO88130.1"/>
    <property type="molecule type" value="Genomic_DNA"/>
</dbReference>
<evidence type="ECO:0000256" key="1">
    <source>
        <dbReference type="SAM" id="MobiDB-lite"/>
    </source>
</evidence>
<reference evidence="3 4" key="1">
    <citation type="submission" date="2019-11" db="EMBL/GenBank/DDBJ databases">
        <title>Streptomyces typhae sp. nov., a novel endophytic actinomycete isolated from the root of cattail pollen (Typha angustifolia L.).</title>
        <authorList>
            <person name="Peng C."/>
        </authorList>
    </citation>
    <scope>NUCLEOTIDE SEQUENCE [LARGE SCALE GENOMIC DNA]</scope>
    <source>
        <strain evidence="4">p1417</strain>
    </source>
</reference>